<evidence type="ECO:0000259" key="4">
    <source>
        <dbReference type="Pfam" id="PF02826"/>
    </source>
</evidence>
<accession>A0AAX4K868</accession>
<organism evidence="5 6">
    <name type="scientific">Kwoniella europaea PYCC6329</name>
    <dbReference type="NCBI Taxonomy" id="1423913"/>
    <lineage>
        <taxon>Eukaryota</taxon>
        <taxon>Fungi</taxon>
        <taxon>Dikarya</taxon>
        <taxon>Basidiomycota</taxon>
        <taxon>Agaricomycotina</taxon>
        <taxon>Tremellomycetes</taxon>
        <taxon>Tremellales</taxon>
        <taxon>Cryptococcaceae</taxon>
        <taxon>Kwoniella</taxon>
    </lineage>
</organism>
<evidence type="ECO:0000313" key="5">
    <source>
        <dbReference type="EMBL" id="WWD02088.1"/>
    </source>
</evidence>
<keyword evidence="3" id="KW-0520">NAD</keyword>
<dbReference type="PANTHER" id="PTHR43761:SF1">
    <property type="entry name" value="D-ISOMER SPECIFIC 2-HYDROXYACID DEHYDROGENASE CATALYTIC DOMAIN-CONTAINING PROTEIN-RELATED"/>
    <property type="match status" value="1"/>
</dbReference>
<name>A0AAX4K868_9TREE</name>
<proteinExistence type="inferred from homology"/>
<dbReference type="AlphaFoldDB" id="A0AAX4K868"/>
<dbReference type="InterPro" id="IPR029753">
    <property type="entry name" value="D-isomer_DH_CS"/>
</dbReference>
<keyword evidence="6" id="KW-1185">Reference proteome</keyword>
<dbReference type="SUPFAM" id="SSF51735">
    <property type="entry name" value="NAD(P)-binding Rossmann-fold domains"/>
    <property type="match status" value="1"/>
</dbReference>
<gene>
    <name evidence="5" type="ORF">V865_000126</name>
</gene>
<dbReference type="Proteomes" id="UP001358614">
    <property type="component" value="Chromosome 1"/>
</dbReference>
<keyword evidence="2" id="KW-0560">Oxidoreductase</keyword>
<dbReference type="EMBL" id="CP144089">
    <property type="protein sequence ID" value="WWD02088.1"/>
    <property type="molecule type" value="Genomic_DNA"/>
</dbReference>
<dbReference type="KEGG" id="ker:91098930"/>
<dbReference type="InterPro" id="IPR050418">
    <property type="entry name" value="D-iso_2-hydroxyacid_DH_PdxB"/>
</dbReference>
<dbReference type="PROSITE" id="PS00671">
    <property type="entry name" value="D_2_HYDROXYACID_DH_3"/>
    <property type="match status" value="1"/>
</dbReference>
<dbReference type="GO" id="GO:0016491">
    <property type="term" value="F:oxidoreductase activity"/>
    <property type="evidence" value="ECO:0007669"/>
    <property type="project" value="UniProtKB-KW"/>
</dbReference>
<dbReference type="Pfam" id="PF02826">
    <property type="entry name" value="2-Hacid_dh_C"/>
    <property type="match status" value="1"/>
</dbReference>
<dbReference type="InterPro" id="IPR006140">
    <property type="entry name" value="D-isomer_DH_NAD-bd"/>
</dbReference>
<dbReference type="GO" id="GO:0051287">
    <property type="term" value="F:NAD binding"/>
    <property type="evidence" value="ECO:0007669"/>
    <property type="project" value="InterPro"/>
</dbReference>
<dbReference type="InterPro" id="IPR036291">
    <property type="entry name" value="NAD(P)-bd_dom_sf"/>
</dbReference>
<dbReference type="Gene3D" id="3.40.50.720">
    <property type="entry name" value="NAD(P)-binding Rossmann-like Domain"/>
    <property type="match status" value="2"/>
</dbReference>
<protein>
    <recommendedName>
        <fullName evidence="4">D-isomer specific 2-hydroxyacid dehydrogenase NAD-binding domain-containing protein</fullName>
    </recommendedName>
</protein>
<evidence type="ECO:0000313" key="6">
    <source>
        <dbReference type="Proteomes" id="UP001358614"/>
    </source>
</evidence>
<dbReference type="PANTHER" id="PTHR43761">
    <property type="entry name" value="D-ISOMER SPECIFIC 2-HYDROXYACID DEHYDROGENASE FAMILY PROTEIN (AFU_ORTHOLOGUE AFUA_1G13630)"/>
    <property type="match status" value="1"/>
</dbReference>
<evidence type="ECO:0000256" key="1">
    <source>
        <dbReference type="ARBA" id="ARBA00005854"/>
    </source>
</evidence>
<comment type="similarity">
    <text evidence="1">Belongs to the D-isomer specific 2-hydroxyacid dehydrogenase family.</text>
</comment>
<dbReference type="GeneID" id="91098930"/>
<reference evidence="5 6" key="1">
    <citation type="submission" date="2024-01" db="EMBL/GenBank/DDBJ databases">
        <title>Comparative genomics of Cryptococcus and Kwoniella reveals pathogenesis evolution and contrasting modes of karyotype evolution via chromosome fusion or intercentromeric recombination.</title>
        <authorList>
            <person name="Coelho M.A."/>
            <person name="David-Palma M."/>
            <person name="Shea T."/>
            <person name="Bowers K."/>
            <person name="McGinley-Smith S."/>
            <person name="Mohammad A.W."/>
            <person name="Gnirke A."/>
            <person name="Yurkov A.M."/>
            <person name="Nowrousian M."/>
            <person name="Sun S."/>
            <person name="Cuomo C.A."/>
            <person name="Heitman J."/>
        </authorList>
    </citation>
    <scope>NUCLEOTIDE SEQUENCE [LARGE SCALE GENOMIC DNA]</scope>
    <source>
        <strain evidence="5 6">PYCC6329</strain>
    </source>
</reference>
<evidence type="ECO:0000256" key="3">
    <source>
        <dbReference type="ARBA" id="ARBA00023027"/>
    </source>
</evidence>
<dbReference type="RefSeq" id="XP_066080055.1">
    <property type="nucleotide sequence ID" value="XM_066223958.1"/>
</dbReference>
<evidence type="ECO:0000256" key="2">
    <source>
        <dbReference type="ARBA" id="ARBA00023002"/>
    </source>
</evidence>
<sequence>MMKSSAILINMSRGYVVNEGDLYNSLREGWIASAASDVFQVEPVNRKCMNRLDELDNFIATPHIGGSTIEAQIEICKCAIDQLANYFDGYKIENRVC</sequence>
<feature type="domain" description="D-isomer specific 2-hydroxyacid dehydrogenase NAD-binding" evidence="4">
    <location>
        <begin position="1"/>
        <end position="65"/>
    </location>
</feature>